<gene>
    <name evidence="1" type="ORF">PHSY_000660</name>
</gene>
<sequence length="94" mass="10813">MQAQMEYVPLNLVGVASRRDTSSDGSKLLLCRWTGQLLYTMCLEHRVMRRARYSRDVMAAFDANPVETPVRYCAGLQERVEATRLPLSHHSKWS</sequence>
<dbReference type="Proteomes" id="UP000014071">
    <property type="component" value="Unassembled WGS sequence"/>
</dbReference>
<dbReference type="EMBL" id="DF238772">
    <property type="protein sequence ID" value="GAC93099.1"/>
    <property type="molecule type" value="Genomic_DNA"/>
</dbReference>
<keyword evidence="2" id="KW-1185">Reference proteome</keyword>
<name>R9NX05_PSEHS</name>
<dbReference type="HOGENOM" id="CLU_2387121_0_0_1"/>
<dbReference type="AlphaFoldDB" id="R9NX05"/>
<evidence type="ECO:0000313" key="1">
    <source>
        <dbReference type="EMBL" id="GAC93099.1"/>
    </source>
</evidence>
<dbReference type="GeneID" id="24105965"/>
<organism evidence="1 2">
    <name type="scientific">Pseudozyma hubeiensis (strain SY62)</name>
    <name type="common">Yeast</name>
    <dbReference type="NCBI Taxonomy" id="1305764"/>
    <lineage>
        <taxon>Eukaryota</taxon>
        <taxon>Fungi</taxon>
        <taxon>Dikarya</taxon>
        <taxon>Basidiomycota</taxon>
        <taxon>Ustilaginomycotina</taxon>
        <taxon>Ustilaginomycetes</taxon>
        <taxon>Ustilaginales</taxon>
        <taxon>Ustilaginaceae</taxon>
        <taxon>Pseudozyma</taxon>
    </lineage>
</organism>
<accession>R9NX05</accession>
<reference evidence="2" key="1">
    <citation type="journal article" date="2013" name="Genome Announc.">
        <title>Draft genome sequence of the basidiomycetous yeast-like fungus Pseudozyma hubeiensis SY62, which produces an abundant amount of the biosurfactant mannosylerythritol lipids.</title>
        <authorList>
            <person name="Konishi M."/>
            <person name="Hatada Y."/>
            <person name="Horiuchi J."/>
        </authorList>
    </citation>
    <scope>NUCLEOTIDE SEQUENCE [LARGE SCALE GENOMIC DNA]</scope>
    <source>
        <strain evidence="2">SY62</strain>
    </source>
</reference>
<proteinExistence type="predicted"/>
<dbReference type="RefSeq" id="XP_012186686.1">
    <property type="nucleotide sequence ID" value="XM_012331296.1"/>
</dbReference>
<evidence type="ECO:0000313" key="2">
    <source>
        <dbReference type="Proteomes" id="UP000014071"/>
    </source>
</evidence>
<protein>
    <submittedName>
        <fullName evidence="1">Proline iminopeptidase</fullName>
    </submittedName>
</protein>